<evidence type="ECO:0000313" key="2">
    <source>
        <dbReference type="Proteomes" id="UP001142489"/>
    </source>
</evidence>
<comment type="caution">
    <text evidence="1">The sequence shown here is derived from an EMBL/GenBank/DDBJ whole genome shotgun (WGS) entry which is preliminary data.</text>
</comment>
<dbReference type="OrthoDB" id="409763at2759"/>
<sequence length="51" mass="5928">PLAFSKTLIRSEDKDILHSVNSRECDQLVERCFSPECRDALTIFFQKKAKL</sequence>
<dbReference type="Proteomes" id="UP001142489">
    <property type="component" value="Unassembled WGS sequence"/>
</dbReference>
<dbReference type="Gene3D" id="1.10.12.10">
    <property type="entry name" value="Lyase 2-enoyl-coa Hydratase, Chain A, domain 2"/>
    <property type="match status" value="1"/>
</dbReference>
<dbReference type="InterPro" id="IPR014748">
    <property type="entry name" value="Enoyl-CoA_hydra_C"/>
</dbReference>
<dbReference type="AlphaFoldDB" id="A0A9Q1B5P1"/>
<feature type="non-terminal residue" evidence="1">
    <location>
        <position position="1"/>
    </location>
</feature>
<reference evidence="1" key="1">
    <citation type="journal article" date="2023" name="DNA Res.">
        <title>Chromosome-level genome assembly of Phrynocephalus forsythii using third-generation DNA sequencing and Hi-C analysis.</title>
        <authorList>
            <person name="Qi Y."/>
            <person name="Zhao W."/>
            <person name="Zhao Y."/>
            <person name="Niu C."/>
            <person name="Cao S."/>
            <person name="Zhang Y."/>
        </authorList>
    </citation>
    <scope>NUCLEOTIDE SEQUENCE</scope>
    <source>
        <tissue evidence="1">Muscle</tissue>
    </source>
</reference>
<name>A0A9Q1B5P1_9SAUR</name>
<dbReference type="EMBL" id="JAPFRF010000003">
    <property type="protein sequence ID" value="KAJ7338496.1"/>
    <property type="molecule type" value="Genomic_DNA"/>
</dbReference>
<keyword evidence="2" id="KW-1185">Reference proteome</keyword>
<accession>A0A9Q1B5P1</accession>
<proteinExistence type="predicted"/>
<protein>
    <submittedName>
        <fullName evidence="1">Uncharacterized protein</fullName>
    </submittedName>
</protein>
<evidence type="ECO:0000313" key="1">
    <source>
        <dbReference type="EMBL" id="KAJ7338496.1"/>
    </source>
</evidence>
<gene>
    <name evidence="1" type="ORF">JRQ81_012394</name>
</gene>
<organism evidence="1 2">
    <name type="scientific">Phrynocephalus forsythii</name>
    <dbReference type="NCBI Taxonomy" id="171643"/>
    <lineage>
        <taxon>Eukaryota</taxon>
        <taxon>Metazoa</taxon>
        <taxon>Chordata</taxon>
        <taxon>Craniata</taxon>
        <taxon>Vertebrata</taxon>
        <taxon>Euteleostomi</taxon>
        <taxon>Lepidosauria</taxon>
        <taxon>Squamata</taxon>
        <taxon>Bifurcata</taxon>
        <taxon>Unidentata</taxon>
        <taxon>Episquamata</taxon>
        <taxon>Toxicofera</taxon>
        <taxon>Iguania</taxon>
        <taxon>Acrodonta</taxon>
        <taxon>Agamidae</taxon>
        <taxon>Agaminae</taxon>
        <taxon>Phrynocephalus</taxon>
    </lineage>
</organism>